<reference evidence="4" key="1">
    <citation type="journal article" date="2020" name="mSystems">
        <title>Genome- and Community-Level Interaction Insights into Carbon Utilization and Element Cycling Functions of Hydrothermarchaeota in Hydrothermal Sediment.</title>
        <authorList>
            <person name="Zhou Z."/>
            <person name="Liu Y."/>
            <person name="Xu W."/>
            <person name="Pan J."/>
            <person name="Luo Z.H."/>
            <person name="Li M."/>
        </authorList>
    </citation>
    <scope>NUCLEOTIDE SEQUENCE [LARGE SCALE GENOMIC DNA]</scope>
    <source>
        <strain evidence="4">HyVt-458</strain>
    </source>
</reference>
<dbReference type="CDD" id="cd00156">
    <property type="entry name" value="REC"/>
    <property type="match status" value="1"/>
</dbReference>
<comment type="caution">
    <text evidence="4">The sequence shown here is derived from an EMBL/GenBank/DDBJ whole genome shotgun (WGS) entry which is preliminary data.</text>
</comment>
<evidence type="ECO:0000313" key="4">
    <source>
        <dbReference type="EMBL" id="HEC07285.1"/>
    </source>
</evidence>
<feature type="domain" description="Response regulatory" evidence="3">
    <location>
        <begin position="37"/>
        <end position="153"/>
    </location>
</feature>
<dbReference type="Gene3D" id="3.40.50.2300">
    <property type="match status" value="1"/>
</dbReference>
<dbReference type="SUPFAM" id="SSF52172">
    <property type="entry name" value="CheY-like"/>
    <property type="match status" value="1"/>
</dbReference>
<dbReference type="PANTHER" id="PTHR44591">
    <property type="entry name" value="STRESS RESPONSE REGULATOR PROTEIN 1"/>
    <property type="match status" value="1"/>
</dbReference>
<protein>
    <submittedName>
        <fullName evidence="4">Response regulator</fullName>
    </submittedName>
</protein>
<dbReference type="InterPro" id="IPR050595">
    <property type="entry name" value="Bact_response_regulator"/>
</dbReference>
<dbReference type="InterPro" id="IPR011006">
    <property type="entry name" value="CheY-like_superfamily"/>
</dbReference>
<dbReference type="PANTHER" id="PTHR44591:SF20">
    <property type="entry name" value="PROTEIN PILH"/>
    <property type="match status" value="1"/>
</dbReference>
<name>A0A831RYZ0_9GAMM</name>
<dbReference type="Pfam" id="PF00072">
    <property type="entry name" value="Response_reg"/>
    <property type="match status" value="1"/>
</dbReference>
<accession>A0A831RYZ0</accession>
<dbReference type="Proteomes" id="UP000886339">
    <property type="component" value="Unassembled WGS sequence"/>
</dbReference>
<proteinExistence type="predicted"/>
<sequence>MGNFSIKRFFRRDRARAVQVIRDRRRNYRNVPGDDACVLVVDDSKTIRFALKKMLSQGGYRVLEADNGKDAIELAQNHGPVLIIMDIVMPGLNGFQATRRMRKLKETRDIPIVIMSGNKEATEQFWIDRIGANDFMGKPFSRHDVFQRVERTVYQNEIA</sequence>
<dbReference type="GO" id="GO:0000160">
    <property type="term" value="P:phosphorelay signal transduction system"/>
    <property type="evidence" value="ECO:0007669"/>
    <property type="project" value="InterPro"/>
</dbReference>
<evidence type="ECO:0000256" key="2">
    <source>
        <dbReference type="PROSITE-ProRule" id="PRU00169"/>
    </source>
</evidence>
<dbReference type="SMART" id="SM00448">
    <property type="entry name" value="REC"/>
    <property type="match status" value="1"/>
</dbReference>
<dbReference type="InterPro" id="IPR001789">
    <property type="entry name" value="Sig_transdc_resp-reg_receiver"/>
</dbReference>
<evidence type="ECO:0000256" key="1">
    <source>
        <dbReference type="ARBA" id="ARBA00022553"/>
    </source>
</evidence>
<dbReference type="PROSITE" id="PS50110">
    <property type="entry name" value="RESPONSE_REGULATORY"/>
    <property type="match status" value="1"/>
</dbReference>
<dbReference type="EMBL" id="DRLF01000363">
    <property type="protein sequence ID" value="HEC07285.1"/>
    <property type="molecule type" value="Genomic_DNA"/>
</dbReference>
<organism evidence="4">
    <name type="scientific">Thiolapillus brandeum</name>
    <dbReference type="NCBI Taxonomy" id="1076588"/>
    <lineage>
        <taxon>Bacteria</taxon>
        <taxon>Pseudomonadati</taxon>
        <taxon>Pseudomonadota</taxon>
        <taxon>Gammaproteobacteria</taxon>
        <taxon>Chromatiales</taxon>
        <taxon>Sedimenticolaceae</taxon>
        <taxon>Thiolapillus</taxon>
    </lineage>
</organism>
<feature type="modified residue" description="4-aspartylphosphate" evidence="2">
    <location>
        <position position="86"/>
    </location>
</feature>
<gene>
    <name evidence="4" type="ORF">ENJ12_10555</name>
</gene>
<keyword evidence="1 2" id="KW-0597">Phosphoprotein</keyword>
<dbReference type="AlphaFoldDB" id="A0A831RYZ0"/>
<evidence type="ECO:0000259" key="3">
    <source>
        <dbReference type="PROSITE" id="PS50110"/>
    </source>
</evidence>